<dbReference type="GO" id="GO:0016740">
    <property type="term" value="F:transferase activity"/>
    <property type="evidence" value="ECO:0007669"/>
    <property type="project" value="UniProtKB-KW"/>
</dbReference>
<dbReference type="PANTHER" id="PTHR30576">
    <property type="entry name" value="COLANIC BIOSYNTHESIS UDP-GLUCOSE LIPID CARRIER TRANSFERASE"/>
    <property type="match status" value="1"/>
</dbReference>
<protein>
    <submittedName>
        <fullName evidence="9">Sugar transferase</fullName>
    </submittedName>
</protein>
<feature type="transmembrane region" description="Helical" evidence="7">
    <location>
        <begin position="298"/>
        <end position="319"/>
    </location>
</feature>
<dbReference type="RefSeq" id="WP_214395947.1">
    <property type="nucleotide sequence ID" value="NZ_JAHBOL010000009.1"/>
</dbReference>
<dbReference type="Gene3D" id="3.40.50.720">
    <property type="entry name" value="NAD(P)-binding Rossmann-like Domain"/>
    <property type="match status" value="1"/>
</dbReference>
<dbReference type="PANTHER" id="PTHR30576:SF10">
    <property type="entry name" value="SLL5057 PROTEIN"/>
    <property type="match status" value="1"/>
</dbReference>
<name>A0ABS6HVH3_MYCGD</name>
<feature type="transmembrane region" description="Helical" evidence="7">
    <location>
        <begin position="24"/>
        <end position="43"/>
    </location>
</feature>
<dbReference type="InterPro" id="IPR003362">
    <property type="entry name" value="Bact_transf"/>
</dbReference>
<evidence type="ECO:0000256" key="3">
    <source>
        <dbReference type="ARBA" id="ARBA00022679"/>
    </source>
</evidence>
<dbReference type="NCBIfam" id="TIGR03025">
    <property type="entry name" value="EPS_sugtrans"/>
    <property type="match status" value="1"/>
</dbReference>
<keyword evidence="4 7" id="KW-0812">Transmembrane</keyword>
<evidence type="ECO:0000256" key="7">
    <source>
        <dbReference type="SAM" id="Phobius"/>
    </source>
</evidence>
<dbReference type="EMBL" id="JAHBOM010000028">
    <property type="protein sequence ID" value="MBU8826682.1"/>
    <property type="molecule type" value="Genomic_DNA"/>
</dbReference>
<evidence type="ECO:0000313" key="9">
    <source>
        <dbReference type="EMBL" id="MBU8826682.1"/>
    </source>
</evidence>
<evidence type="ECO:0000256" key="4">
    <source>
        <dbReference type="ARBA" id="ARBA00022692"/>
    </source>
</evidence>
<proteinExistence type="inferred from homology"/>
<comment type="caution">
    <text evidence="9">The sequence shown here is derived from an EMBL/GenBank/DDBJ whole genome shotgun (WGS) entry which is preliminary data.</text>
</comment>
<evidence type="ECO:0000256" key="5">
    <source>
        <dbReference type="ARBA" id="ARBA00022989"/>
    </source>
</evidence>
<feature type="domain" description="Bacterial sugar transferase" evidence="8">
    <location>
        <begin position="293"/>
        <end position="480"/>
    </location>
</feature>
<evidence type="ECO:0000259" key="8">
    <source>
        <dbReference type="Pfam" id="PF02397"/>
    </source>
</evidence>
<evidence type="ECO:0000256" key="6">
    <source>
        <dbReference type="ARBA" id="ARBA00023136"/>
    </source>
</evidence>
<accession>A0ABS6HVH3</accession>
<dbReference type="Proteomes" id="UP000696413">
    <property type="component" value="Unassembled WGS sequence"/>
</dbReference>
<sequence>MKCERPDSIGPRRPHRWRQWQRRYARWLILSDALVAAGVVGLAQGLRFGTVTGERLPYANIDYLVVSAFVLAAWLAALAFNRSRAPQILGHGIEEYRRVWAATLAVFAIIAVVSAMFQLDIARGYLALALPLGLVALTANRLLSRRYVAAVRRRGDFLNLVLAVGHVNSIRALVKSLERRPEEGYRVVGVCVPGISDRRKPVVHGIPTYPHEGDIARAVLAAGADTVALTSGHLAPDEIRDLSWQLERLDVDLVVSPGIADVAPPRVMVRPAGGVPLIHVDKPQYEGAKRFEKRTFDVCFALLALTLSAPIMLVAAIAIKLTSRGPVFYRSERIGLGGEPFQMLKFRSMVVDADKRLAILVEKSDGNGVLFKMKQDPRVTAVGRILRRYSIDELPQFINVLRREMSVVGPRPPLPREVDHYDAQVRRRMLVLPGITGLWQVSGRSDLSWEDSVRLDLSYVENWSMIGDLVIIASTVKAVLLGSGAY</sequence>
<gene>
    <name evidence="9" type="ORF">KL859_27900</name>
</gene>
<evidence type="ECO:0000256" key="1">
    <source>
        <dbReference type="ARBA" id="ARBA00004141"/>
    </source>
</evidence>
<keyword evidence="3 9" id="KW-0808">Transferase</keyword>
<organism evidence="9 10">
    <name type="scientific">Mycolicibacterium goodii</name>
    <name type="common">Mycobacterium goodii</name>
    <dbReference type="NCBI Taxonomy" id="134601"/>
    <lineage>
        <taxon>Bacteria</taxon>
        <taxon>Bacillati</taxon>
        <taxon>Actinomycetota</taxon>
        <taxon>Actinomycetes</taxon>
        <taxon>Mycobacteriales</taxon>
        <taxon>Mycobacteriaceae</taxon>
        <taxon>Mycolicibacterium</taxon>
    </lineage>
</organism>
<dbReference type="Pfam" id="PF02397">
    <property type="entry name" value="Bac_transf"/>
    <property type="match status" value="1"/>
</dbReference>
<feature type="transmembrane region" description="Helical" evidence="7">
    <location>
        <begin position="63"/>
        <end position="80"/>
    </location>
</feature>
<feature type="transmembrane region" description="Helical" evidence="7">
    <location>
        <begin position="125"/>
        <end position="143"/>
    </location>
</feature>
<comment type="similarity">
    <text evidence="2">Belongs to the bacterial sugar transferase family.</text>
</comment>
<feature type="transmembrane region" description="Helical" evidence="7">
    <location>
        <begin position="100"/>
        <end position="119"/>
    </location>
</feature>
<dbReference type="InterPro" id="IPR017475">
    <property type="entry name" value="EPS_sugar_tfrase"/>
</dbReference>
<keyword evidence="10" id="KW-1185">Reference proteome</keyword>
<evidence type="ECO:0000256" key="2">
    <source>
        <dbReference type="ARBA" id="ARBA00006464"/>
    </source>
</evidence>
<reference evidence="9 10" key="1">
    <citation type="submission" date="2021-05" db="EMBL/GenBank/DDBJ databases">
        <title>Draft Genome Sequences of Clinical Respiratory Isolates of Mycobacterium goodii Recovered in Ireland.</title>
        <authorList>
            <person name="Flanagan P.R."/>
            <person name="Mok S."/>
            <person name="Roycroft E."/>
            <person name="Rogers T.R."/>
            <person name="Fitzgibbon M."/>
        </authorList>
    </citation>
    <scope>NUCLEOTIDE SEQUENCE [LARGE SCALE GENOMIC DNA]</scope>
    <source>
        <strain evidence="9 10">14IE55</strain>
    </source>
</reference>
<dbReference type="Pfam" id="PF13727">
    <property type="entry name" value="CoA_binding_3"/>
    <property type="match status" value="1"/>
</dbReference>
<keyword evidence="5 7" id="KW-1133">Transmembrane helix</keyword>
<comment type="subcellular location">
    <subcellularLocation>
        <location evidence="1">Membrane</location>
        <topology evidence="1">Multi-pass membrane protein</topology>
    </subcellularLocation>
</comment>
<evidence type="ECO:0000313" key="10">
    <source>
        <dbReference type="Proteomes" id="UP000696413"/>
    </source>
</evidence>
<keyword evidence="6 7" id="KW-0472">Membrane</keyword>